<proteinExistence type="predicted"/>
<gene>
    <name evidence="2" type="ORF">H9Q80_07645</name>
</gene>
<dbReference type="InterPro" id="IPR016571">
    <property type="entry name" value="Spore_coat_assembly_CotJB"/>
</dbReference>
<feature type="domain" description="Protein CotJB" evidence="1">
    <location>
        <begin position="7"/>
        <end position="80"/>
    </location>
</feature>
<dbReference type="KEGG" id="ehn:H9Q80_07645"/>
<dbReference type="Pfam" id="PF12652">
    <property type="entry name" value="CotJB"/>
    <property type="match status" value="1"/>
</dbReference>
<evidence type="ECO:0000313" key="2">
    <source>
        <dbReference type="EMBL" id="QNM13801.1"/>
    </source>
</evidence>
<sequence>MYMNRVEQLRRLQMIDFALQEAALFLNSHPDDENALQYYKKFQQFRKQAACDYQECFGPLTNRDNNANTWQYIDGPWPWESEA</sequence>
<keyword evidence="3" id="KW-1185">Reference proteome</keyword>
<organism evidence="2 3">
    <name type="scientific">[Eubacterium] hominis</name>
    <dbReference type="NCBI Taxonomy" id="2764325"/>
    <lineage>
        <taxon>Bacteria</taxon>
        <taxon>Bacillati</taxon>
        <taxon>Bacillota</taxon>
        <taxon>Erysipelotrichia</taxon>
        <taxon>Erysipelotrichales</taxon>
        <taxon>Erysipelotrichaceae</taxon>
        <taxon>Amedibacillus</taxon>
    </lineage>
</organism>
<keyword evidence="2" id="KW-0167">Capsid protein</keyword>
<reference evidence="2 3" key="1">
    <citation type="submission" date="2020-08" db="EMBL/GenBank/DDBJ databases">
        <authorList>
            <person name="Liu C."/>
            <person name="Sun Q."/>
        </authorList>
    </citation>
    <scope>NUCLEOTIDE SEQUENCE [LARGE SCALE GENOMIC DNA]</scope>
    <source>
        <strain evidence="2 3">NSJ-61</strain>
    </source>
</reference>
<accession>A0A7G9GSL9</accession>
<dbReference type="InterPro" id="IPR024207">
    <property type="entry name" value="CotJB_dom"/>
</dbReference>
<evidence type="ECO:0000259" key="1">
    <source>
        <dbReference type="Pfam" id="PF12652"/>
    </source>
</evidence>
<name>A0A7G9GSL9_9FIRM</name>
<dbReference type="AlphaFoldDB" id="A0A7G9GSL9"/>
<dbReference type="Proteomes" id="UP000515856">
    <property type="component" value="Chromosome"/>
</dbReference>
<dbReference type="EMBL" id="CP060636">
    <property type="protein sequence ID" value="QNM13801.1"/>
    <property type="molecule type" value="Genomic_DNA"/>
</dbReference>
<protein>
    <submittedName>
        <fullName evidence="2">Spore coat protein CotJB</fullName>
    </submittedName>
</protein>
<keyword evidence="2" id="KW-0946">Virion</keyword>
<evidence type="ECO:0000313" key="3">
    <source>
        <dbReference type="Proteomes" id="UP000515856"/>
    </source>
</evidence>
<dbReference type="PIRSF" id="PIRSF010606">
    <property type="entry name" value="Spore_coat_CotJB"/>
    <property type="match status" value="1"/>
</dbReference>